<evidence type="ECO:0000313" key="2">
    <source>
        <dbReference type="WBParaSite" id="PEQ_0001114001-mRNA-1"/>
    </source>
</evidence>
<organism evidence="1 2">
    <name type="scientific">Parascaris equorum</name>
    <name type="common">Equine roundworm</name>
    <dbReference type="NCBI Taxonomy" id="6256"/>
    <lineage>
        <taxon>Eukaryota</taxon>
        <taxon>Metazoa</taxon>
        <taxon>Ecdysozoa</taxon>
        <taxon>Nematoda</taxon>
        <taxon>Chromadorea</taxon>
        <taxon>Rhabditida</taxon>
        <taxon>Spirurina</taxon>
        <taxon>Ascaridomorpha</taxon>
        <taxon>Ascaridoidea</taxon>
        <taxon>Ascarididae</taxon>
        <taxon>Parascaris</taxon>
    </lineage>
</organism>
<dbReference type="WBParaSite" id="PEQ_0001114001-mRNA-1">
    <property type="protein sequence ID" value="PEQ_0001114001-mRNA-1"/>
    <property type="gene ID" value="PEQ_0001114001"/>
</dbReference>
<evidence type="ECO:0000313" key="1">
    <source>
        <dbReference type="Proteomes" id="UP000887564"/>
    </source>
</evidence>
<name>A0A914RXB4_PAREQ</name>
<proteinExistence type="predicted"/>
<dbReference type="AlphaFoldDB" id="A0A914RXB4"/>
<keyword evidence="1" id="KW-1185">Reference proteome</keyword>
<reference evidence="2" key="1">
    <citation type="submission" date="2022-11" db="UniProtKB">
        <authorList>
            <consortium name="WormBaseParasite"/>
        </authorList>
    </citation>
    <scope>IDENTIFICATION</scope>
</reference>
<protein>
    <submittedName>
        <fullName evidence="2">Uncharacterized protein</fullName>
    </submittedName>
</protein>
<accession>A0A914RXB4</accession>
<sequence>MNATDASLETAHEVPEGDSADNDMFVLGTNVIYAVAVALVLKDLLPSLSKCVYVCNRWIQGFMSVMGRLYPEWIRQQDALPHLFDAYIVPTYNSITVDEATQVIDALSAVHAHSLCNDSWLRISKADLKDLFVAINESPEV</sequence>
<dbReference type="Proteomes" id="UP000887564">
    <property type="component" value="Unplaced"/>
</dbReference>